<dbReference type="Pfam" id="PF09560">
    <property type="entry name" value="Spore_YunB"/>
    <property type="match status" value="1"/>
</dbReference>
<dbReference type="RefSeq" id="WP_379285881.1">
    <property type="nucleotide sequence ID" value="NZ_JBHTIU010000008.1"/>
</dbReference>
<dbReference type="InterPro" id="IPR014197">
    <property type="entry name" value="Sporulation_prot_YunB"/>
</dbReference>
<dbReference type="EMBL" id="JBHTIU010000008">
    <property type="protein sequence ID" value="MFD0868022.1"/>
    <property type="molecule type" value="Genomic_DNA"/>
</dbReference>
<evidence type="ECO:0000313" key="4">
    <source>
        <dbReference type="Proteomes" id="UP001597120"/>
    </source>
</evidence>
<evidence type="ECO:0000256" key="1">
    <source>
        <dbReference type="SAM" id="MobiDB-lite"/>
    </source>
</evidence>
<sequence>MRRRRWRSRNPRKASLRRTFLITMILIFLFTLQTFVYIERNLKPPLFHLASVRMKQIATQSINAAITDRISQGTDLNRLIEWRYDNNGKVSGFMLNYAEHMKIQADAINKVQSALTNLGSIPEHIPLGMAMNSAIIASFGPDIPIRLVPQGSVQVELSRRSENVGINMVLVEVYVRVIADVAIIIPFDSEHEIVETEIPISYVLVVGDTPMYYVDSKGNPLGGSPPLPPSVTLPVPQPSQAGTAEGGTEPVTPESANKL</sequence>
<keyword evidence="2" id="KW-0472">Membrane</keyword>
<protein>
    <submittedName>
        <fullName evidence="3">Sporulation protein YunB</fullName>
    </submittedName>
</protein>
<feature type="compositionally biased region" description="Pro residues" evidence="1">
    <location>
        <begin position="223"/>
        <end position="237"/>
    </location>
</feature>
<reference evidence="4" key="1">
    <citation type="journal article" date="2019" name="Int. J. Syst. Evol. Microbiol.">
        <title>The Global Catalogue of Microorganisms (GCM) 10K type strain sequencing project: providing services to taxonomists for standard genome sequencing and annotation.</title>
        <authorList>
            <consortium name="The Broad Institute Genomics Platform"/>
            <consortium name="The Broad Institute Genome Sequencing Center for Infectious Disease"/>
            <person name="Wu L."/>
            <person name="Ma J."/>
        </authorList>
    </citation>
    <scope>NUCLEOTIDE SEQUENCE [LARGE SCALE GENOMIC DNA]</scope>
    <source>
        <strain evidence="4">CCUG 57263</strain>
    </source>
</reference>
<evidence type="ECO:0000256" key="2">
    <source>
        <dbReference type="SAM" id="Phobius"/>
    </source>
</evidence>
<dbReference type="Proteomes" id="UP001597120">
    <property type="component" value="Unassembled WGS sequence"/>
</dbReference>
<accession>A0ABW3D6K8</accession>
<gene>
    <name evidence="3" type="primary">yunB</name>
    <name evidence="3" type="ORF">ACFQ03_02590</name>
</gene>
<keyword evidence="4" id="KW-1185">Reference proteome</keyword>
<keyword evidence="2" id="KW-1133">Transmembrane helix</keyword>
<organism evidence="3 4">
    <name type="scientific">Paenibacillus residui</name>
    <dbReference type="NCBI Taxonomy" id="629724"/>
    <lineage>
        <taxon>Bacteria</taxon>
        <taxon>Bacillati</taxon>
        <taxon>Bacillota</taxon>
        <taxon>Bacilli</taxon>
        <taxon>Bacillales</taxon>
        <taxon>Paenibacillaceae</taxon>
        <taxon>Paenibacillus</taxon>
    </lineage>
</organism>
<evidence type="ECO:0000313" key="3">
    <source>
        <dbReference type="EMBL" id="MFD0868022.1"/>
    </source>
</evidence>
<keyword evidence="2" id="KW-0812">Transmembrane</keyword>
<dbReference type="PIRSF" id="PIRSF021383">
    <property type="entry name" value="YunB"/>
    <property type="match status" value="1"/>
</dbReference>
<name>A0ABW3D6K8_9BACL</name>
<dbReference type="NCBIfam" id="TIGR02832">
    <property type="entry name" value="spo_yunB"/>
    <property type="match status" value="1"/>
</dbReference>
<feature type="transmembrane region" description="Helical" evidence="2">
    <location>
        <begin position="20"/>
        <end position="38"/>
    </location>
</feature>
<comment type="caution">
    <text evidence="3">The sequence shown here is derived from an EMBL/GenBank/DDBJ whole genome shotgun (WGS) entry which is preliminary data.</text>
</comment>
<proteinExistence type="predicted"/>
<feature type="region of interest" description="Disordered" evidence="1">
    <location>
        <begin position="217"/>
        <end position="259"/>
    </location>
</feature>